<protein>
    <submittedName>
        <fullName evidence="2">Uncharacterized protein</fullName>
    </submittedName>
</protein>
<sequence>MAASRGHSHGRLHKRGNSASSITSPLSPVSDAGGPFIFNRSETPRTTYEEPWNPASSATTRPMPAASSSHPLKIKPYLRKLSAKDSNALDLSRPAAENESLAGLGISEYTNATGYSRSVSDVSFAPINGRNRHARSTSNTSQFSTTSSLQRPTPPYMPSIRQTPRPYTPPISKSGPSSVMGSEIEPDDIIEDEFRTRQNAPDPARRSGSVSSVPGLSSALRIHTTGSSTRLNGANHSQSTVSLTSPVAPSRSRGDTLRSVDTAASPSSRTSFDKAFGGILRGGRDSPIDASSRAASIRAARQAFQEKEVAQERKYEKEANKQAEREQRKLYKKEERVRRKSDAQERVSNQRARSASDSNNEKLATPRPSVGGRQYSDHRLPHTSTLPSHVITVNEEKRVGTMPHVTKSRAAKGRWLRFVTWFKTRILRMSKKLHVAA</sequence>
<accession>A0A6A5X293</accession>
<feature type="compositionally biased region" description="Low complexity" evidence="1">
    <location>
        <begin position="206"/>
        <end position="220"/>
    </location>
</feature>
<feature type="compositionally biased region" description="Basic residues" evidence="1">
    <location>
        <begin position="1"/>
        <end position="16"/>
    </location>
</feature>
<evidence type="ECO:0000313" key="2">
    <source>
        <dbReference type="EMBL" id="KAF2006745.1"/>
    </source>
</evidence>
<organism evidence="2 3">
    <name type="scientific">Amniculicola lignicola CBS 123094</name>
    <dbReference type="NCBI Taxonomy" id="1392246"/>
    <lineage>
        <taxon>Eukaryota</taxon>
        <taxon>Fungi</taxon>
        <taxon>Dikarya</taxon>
        <taxon>Ascomycota</taxon>
        <taxon>Pezizomycotina</taxon>
        <taxon>Dothideomycetes</taxon>
        <taxon>Pleosporomycetidae</taxon>
        <taxon>Pleosporales</taxon>
        <taxon>Amniculicolaceae</taxon>
        <taxon>Amniculicola</taxon>
    </lineage>
</organism>
<gene>
    <name evidence="2" type="ORF">P154DRAFT_422299</name>
</gene>
<feature type="region of interest" description="Disordered" evidence="1">
    <location>
        <begin position="197"/>
        <end position="294"/>
    </location>
</feature>
<name>A0A6A5X293_9PLEO</name>
<evidence type="ECO:0000313" key="3">
    <source>
        <dbReference type="Proteomes" id="UP000799779"/>
    </source>
</evidence>
<feature type="compositionally biased region" description="Polar residues" evidence="1">
    <location>
        <begin position="54"/>
        <end position="70"/>
    </location>
</feature>
<dbReference type="Proteomes" id="UP000799779">
    <property type="component" value="Unassembled WGS sequence"/>
</dbReference>
<feature type="region of interest" description="Disordered" evidence="1">
    <location>
        <begin position="1"/>
        <end position="71"/>
    </location>
</feature>
<reference evidence="2" key="1">
    <citation type="journal article" date="2020" name="Stud. Mycol.">
        <title>101 Dothideomycetes genomes: a test case for predicting lifestyles and emergence of pathogens.</title>
        <authorList>
            <person name="Haridas S."/>
            <person name="Albert R."/>
            <person name="Binder M."/>
            <person name="Bloem J."/>
            <person name="Labutti K."/>
            <person name="Salamov A."/>
            <person name="Andreopoulos B."/>
            <person name="Baker S."/>
            <person name="Barry K."/>
            <person name="Bills G."/>
            <person name="Bluhm B."/>
            <person name="Cannon C."/>
            <person name="Castanera R."/>
            <person name="Culley D."/>
            <person name="Daum C."/>
            <person name="Ezra D."/>
            <person name="Gonzalez J."/>
            <person name="Henrissat B."/>
            <person name="Kuo A."/>
            <person name="Liang C."/>
            <person name="Lipzen A."/>
            <person name="Lutzoni F."/>
            <person name="Magnuson J."/>
            <person name="Mondo S."/>
            <person name="Nolan M."/>
            <person name="Ohm R."/>
            <person name="Pangilinan J."/>
            <person name="Park H.-J."/>
            <person name="Ramirez L."/>
            <person name="Alfaro M."/>
            <person name="Sun H."/>
            <person name="Tritt A."/>
            <person name="Yoshinaga Y."/>
            <person name="Zwiers L.-H."/>
            <person name="Turgeon B."/>
            <person name="Goodwin S."/>
            <person name="Spatafora J."/>
            <person name="Crous P."/>
            <person name="Grigoriev I."/>
        </authorList>
    </citation>
    <scope>NUCLEOTIDE SEQUENCE</scope>
    <source>
        <strain evidence="2">CBS 123094</strain>
    </source>
</reference>
<feature type="region of interest" description="Disordered" evidence="1">
    <location>
        <begin position="129"/>
        <end position="184"/>
    </location>
</feature>
<dbReference type="OrthoDB" id="5377213at2759"/>
<feature type="compositionally biased region" description="Polar residues" evidence="1">
    <location>
        <begin position="224"/>
        <end position="247"/>
    </location>
</feature>
<dbReference type="AlphaFoldDB" id="A0A6A5X293"/>
<proteinExistence type="predicted"/>
<feature type="compositionally biased region" description="Low complexity" evidence="1">
    <location>
        <begin position="136"/>
        <end position="148"/>
    </location>
</feature>
<dbReference type="EMBL" id="ML977559">
    <property type="protein sequence ID" value="KAF2006745.1"/>
    <property type="molecule type" value="Genomic_DNA"/>
</dbReference>
<feature type="compositionally biased region" description="Polar residues" evidence="1">
    <location>
        <begin position="346"/>
        <end position="362"/>
    </location>
</feature>
<feature type="compositionally biased region" description="Polar residues" evidence="1">
    <location>
        <begin position="17"/>
        <end position="27"/>
    </location>
</feature>
<feature type="region of interest" description="Disordered" evidence="1">
    <location>
        <begin position="308"/>
        <end position="384"/>
    </location>
</feature>
<feature type="compositionally biased region" description="Basic and acidic residues" evidence="1">
    <location>
        <begin position="308"/>
        <end position="345"/>
    </location>
</feature>
<keyword evidence="3" id="KW-1185">Reference proteome</keyword>
<evidence type="ECO:0000256" key="1">
    <source>
        <dbReference type="SAM" id="MobiDB-lite"/>
    </source>
</evidence>